<protein>
    <submittedName>
        <fullName evidence="2">Uncharacterized protein</fullName>
    </submittedName>
</protein>
<accession>A0AC34G036</accession>
<proteinExistence type="predicted"/>
<evidence type="ECO:0000313" key="1">
    <source>
        <dbReference type="Proteomes" id="UP000887579"/>
    </source>
</evidence>
<organism evidence="1 2">
    <name type="scientific">Panagrolaimus sp. ES5</name>
    <dbReference type="NCBI Taxonomy" id="591445"/>
    <lineage>
        <taxon>Eukaryota</taxon>
        <taxon>Metazoa</taxon>
        <taxon>Ecdysozoa</taxon>
        <taxon>Nematoda</taxon>
        <taxon>Chromadorea</taxon>
        <taxon>Rhabditida</taxon>
        <taxon>Tylenchina</taxon>
        <taxon>Panagrolaimomorpha</taxon>
        <taxon>Panagrolaimoidea</taxon>
        <taxon>Panagrolaimidae</taxon>
        <taxon>Panagrolaimus</taxon>
    </lineage>
</organism>
<evidence type="ECO:0000313" key="2">
    <source>
        <dbReference type="WBParaSite" id="ES5_v2.g22973.t1"/>
    </source>
</evidence>
<reference evidence="2" key="1">
    <citation type="submission" date="2022-11" db="UniProtKB">
        <authorList>
            <consortium name="WormBaseParasite"/>
        </authorList>
    </citation>
    <scope>IDENTIFICATION</scope>
</reference>
<name>A0AC34G036_9BILA</name>
<dbReference type="Proteomes" id="UP000887579">
    <property type="component" value="Unplaced"/>
</dbReference>
<dbReference type="WBParaSite" id="ES5_v2.g22973.t1">
    <property type="protein sequence ID" value="ES5_v2.g22973.t1"/>
    <property type="gene ID" value="ES5_v2.g22973"/>
</dbReference>
<sequence length="119" mass="12842">MDPPPSYDDVENGYSRNPTAPKENTRISAAARNARCPHVVAPASQINAVYTINAGAGVQQQPGNSTVYIQGEPVYIIPKSAVDQARARASFRRNCILCFVITKIFVIAVVVIIIIVSTN</sequence>